<evidence type="ECO:0000313" key="3">
    <source>
        <dbReference type="Proteomes" id="UP000559808"/>
    </source>
</evidence>
<dbReference type="OrthoDB" id="9806477at2"/>
<gene>
    <name evidence="2" type="ORF">YZ34_04710</name>
</gene>
<dbReference type="Gene3D" id="3.30.450.20">
    <property type="entry name" value="PAS domain"/>
    <property type="match status" value="1"/>
</dbReference>
<dbReference type="SUPFAM" id="SSF55785">
    <property type="entry name" value="PYP-like sensor domain (PAS domain)"/>
    <property type="match status" value="1"/>
</dbReference>
<dbReference type="PROSITE" id="PS50112">
    <property type="entry name" value="PAS"/>
    <property type="match status" value="1"/>
</dbReference>
<accession>A0A7U7W3V4</accession>
<dbReference type="Proteomes" id="UP000559808">
    <property type="component" value="Unassembled WGS sequence"/>
</dbReference>
<dbReference type="InterPro" id="IPR000014">
    <property type="entry name" value="PAS"/>
</dbReference>
<dbReference type="SMART" id="SM00091">
    <property type="entry name" value="PAS"/>
    <property type="match status" value="1"/>
</dbReference>
<comment type="caution">
    <text evidence="2">The sequence shown here is derived from an EMBL/GenBank/DDBJ whole genome shotgun (WGS) entry which is preliminary data.</text>
</comment>
<dbReference type="NCBIfam" id="TIGR00229">
    <property type="entry name" value="sensory_box"/>
    <property type="match status" value="1"/>
</dbReference>
<dbReference type="EMBL" id="AABOWU010000008">
    <property type="protein sequence ID" value="EAI3914315.1"/>
    <property type="molecule type" value="Genomic_DNA"/>
</dbReference>
<protein>
    <submittedName>
        <fullName evidence="2">PAS domain-containing protein</fullName>
    </submittedName>
</protein>
<dbReference type="Pfam" id="PF08447">
    <property type="entry name" value="PAS_3"/>
    <property type="match status" value="1"/>
</dbReference>
<dbReference type="CDD" id="cd00130">
    <property type="entry name" value="PAS"/>
    <property type="match status" value="1"/>
</dbReference>
<proteinExistence type="predicted"/>
<feature type="domain" description="PAS" evidence="1">
    <location>
        <begin position="25"/>
        <end position="76"/>
    </location>
</feature>
<dbReference type="InterPro" id="IPR035965">
    <property type="entry name" value="PAS-like_dom_sf"/>
</dbReference>
<sequence>MKRKILPNNNQKFFNDGQMIISKTDTTGKIIYCNRIFISLSGYSEEELLGKPHNIVRHPDMPKVVFELLWERLKSKKEIIAYVKNLSKDGSFYWVLAFISPSFDSKGEVVGYYSMRLKPKKEAVEKIEKLYKELLIEEQKGGKGASRKKLDDYLNTKGMSYEELVLSI</sequence>
<evidence type="ECO:0000259" key="1">
    <source>
        <dbReference type="PROSITE" id="PS50112"/>
    </source>
</evidence>
<reference evidence="2 3" key="1">
    <citation type="submission" date="2018-05" db="EMBL/GenBank/DDBJ databases">
        <authorList>
            <consortium name="PulseNet: The National Subtyping Network for Foodborne Disease Surveillance"/>
            <person name="Tarr C.L."/>
            <person name="Trees E."/>
            <person name="Katz L.S."/>
            <person name="Carleton-Romer H.A."/>
            <person name="Stroika S."/>
            <person name="Kucerova Z."/>
            <person name="Roache K.F."/>
            <person name="Sabol A.L."/>
            <person name="Besser J."/>
            <person name="Gerner-Smidt P."/>
        </authorList>
    </citation>
    <scope>NUCLEOTIDE SEQUENCE [LARGE SCALE GENOMIC DNA]</scope>
    <source>
        <strain evidence="2 3">D6489</strain>
    </source>
</reference>
<evidence type="ECO:0000313" key="2">
    <source>
        <dbReference type="EMBL" id="EAI3914315.1"/>
    </source>
</evidence>
<dbReference type="AlphaFoldDB" id="A0A7U7W3V4"/>
<organism evidence="2 3">
    <name type="scientific">Campylobacter lari</name>
    <dbReference type="NCBI Taxonomy" id="201"/>
    <lineage>
        <taxon>Bacteria</taxon>
        <taxon>Pseudomonadati</taxon>
        <taxon>Campylobacterota</taxon>
        <taxon>Epsilonproteobacteria</taxon>
        <taxon>Campylobacterales</taxon>
        <taxon>Campylobacteraceae</taxon>
        <taxon>Campylobacter</taxon>
    </lineage>
</organism>
<dbReference type="InterPro" id="IPR013655">
    <property type="entry name" value="PAS_fold_3"/>
</dbReference>
<dbReference type="RefSeq" id="WP_133319244.1">
    <property type="nucleotide sequence ID" value="NZ_JAOZXD010000008.1"/>
</dbReference>
<name>A0A7U7W3V4_CAMLA</name>